<feature type="chain" id="PRO_5017238828" description="Lipoprotein" evidence="1">
    <location>
        <begin position="24"/>
        <end position="149"/>
    </location>
</feature>
<sequence>MKKGMFAAVLIGLMLTVSGCGFSDGVKDGMKAAQKEDVNPLMEAEIQVGDVMNGPSDKKLGEYAYIEVPMKTMKKVTMEQYAEFCNQRVKDSGYNWFAIDFGDGTGLQFAGSTIDVSTYGTLDEEKCIVEDTGVVMLTGEDTYEYSESE</sequence>
<comment type="caution">
    <text evidence="2">The sequence shown here is derived from an EMBL/GenBank/DDBJ whole genome shotgun (WGS) entry which is preliminary data.</text>
</comment>
<dbReference type="RefSeq" id="WP_119298759.1">
    <property type="nucleotide sequence ID" value="NZ_BHGK01000001.1"/>
</dbReference>
<dbReference type="AlphaFoldDB" id="A0A391P3R4"/>
<proteinExistence type="predicted"/>
<keyword evidence="3" id="KW-1185">Reference proteome</keyword>
<accession>A0A391P3R4</accession>
<dbReference type="PROSITE" id="PS51257">
    <property type="entry name" value="PROKAR_LIPOPROTEIN"/>
    <property type="match status" value="1"/>
</dbReference>
<feature type="signal peptide" evidence="1">
    <location>
        <begin position="1"/>
        <end position="23"/>
    </location>
</feature>
<gene>
    <name evidence="2" type="ORF">KGMB01110_25330</name>
</gene>
<reference evidence="3" key="1">
    <citation type="submission" date="2018-09" db="EMBL/GenBank/DDBJ databases">
        <title>Draft Genome Sequence of Mediterraneibacter sp. KCTC 15684.</title>
        <authorList>
            <person name="Kim J.S."/>
            <person name="Han K.I."/>
            <person name="Suh M.K."/>
            <person name="Lee K.C."/>
            <person name="Eom M.K."/>
            <person name="Lee J.H."/>
            <person name="Park S.H."/>
            <person name="Kang S.W."/>
            <person name="Park J.E."/>
            <person name="Oh B.S."/>
            <person name="Yu S.Y."/>
            <person name="Choi S.H."/>
            <person name="Lee D.H."/>
            <person name="Yoon H."/>
            <person name="Kim B."/>
            <person name="Yang S.J."/>
            <person name="Lee J.S."/>
        </authorList>
    </citation>
    <scope>NUCLEOTIDE SEQUENCE [LARGE SCALE GENOMIC DNA]</scope>
    <source>
        <strain evidence="3">KCTC 15684</strain>
    </source>
</reference>
<name>A0A391P3R4_9FIRM</name>
<dbReference type="Proteomes" id="UP000265643">
    <property type="component" value="Unassembled WGS sequence"/>
</dbReference>
<protein>
    <recommendedName>
        <fullName evidence="4">Lipoprotein</fullName>
    </recommendedName>
</protein>
<evidence type="ECO:0008006" key="4">
    <source>
        <dbReference type="Google" id="ProtNLM"/>
    </source>
</evidence>
<evidence type="ECO:0000256" key="1">
    <source>
        <dbReference type="SAM" id="SignalP"/>
    </source>
</evidence>
<evidence type="ECO:0000313" key="2">
    <source>
        <dbReference type="EMBL" id="GCA68097.1"/>
    </source>
</evidence>
<evidence type="ECO:0000313" key="3">
    <source>
        <dbReference type="Proteomes" id="UP000265643"/>
    </source>
</evidence>
<dbReference type="EMBL" id="BHGK01000001">
    <property type="protein sequence ID" value="GCA68097.1"/>
    <property type="molecule type" value="Genomic_DNA"/>
</dbReference>
<keyword evidence="1" id="KW-0732">Signal</keyword>
<organism evidence="2 3">
    <name type="scientific">Mediterraneibacter butyricigenes</name>
    <dbReference type="NCBI Taxonomy" id="2316025"/>
    <lineage>
        <taxon>Bacteria</taxon>
        <taxon>Bacillati</taxon>
        <taxon>Bacillota</taxon>
        <taxon>Clostridia</taxon>
        <taxon>Lachnospirales</taxon>
        <taxon>Lachnospiraceae</taxon>
        <taxon>Mediterraneibacter</taxon>
    </lineage>
</organism>